<evidence type="ECO:0000313" key="2">
    <source>
        <dbReference type="EMBL" id="QVJ01732.1"/>
    </source>
</evidence>
<feature type="compositionally biased region" description="Basic and acidic residues" evidence="1">
    <location>
        <begin position="442"/>
        <end position="451"/>
    </location>
</feature>
<organism evidence="2 3">
    <name type="scientific">Nocardiopsis eucommiae</name>
    <dbReference type="NCBI Taxonomy" id="2831970"/>
    <lineage>
        <taxon>Bacteria</taxon>
        <taxon>Bacillati</taxon>
        <taxon>Actinomycetota</taxon>
        <taxon>Actinomycetes</taxon>
        <taxon>Streptosporangiales</taxon>
        <taxon>Nocardiopsidaceae</taxon>
        <taxon>Nocardiopsis</taxon>
    </lineage>
</organism>
<feature type="compositionally biased region" description="Low complexity" evidence="1">
    <location>
        <begin position="417"/>
        <end position="435"/>
    </location>
</feature>
<name>A0A975QKV7_9ACTN</name>
<gene>
    <name evidence="2" type="ORF">KGD82_01230</name>
</gene>
<accession>A0A975QKV7</accession>
<evidence type="ECO:0000256" key="1">
    <source>
        <dbReference type="SAM" id="MobiDB-lite"/>
    </source>
</evidence>
<dbReference type="KEGG" id="nec:KGD82_01230"/>
<sequence length="650" mass="66958">MPDTTATTPAVRLKSAVRARSLASEGVALSMGATAVVVRGSRADTVWRALEPALRAGFHRSELLGRFPEAGRPFLAGILDQLEEHRFLRDLEPEPASLTEAERAAYPHLESVTHRPYAALAALRTSVVRVRSSCPLLEARVRRALARAGFGEVHADTGPVPEAPVLLTARLSPSGDAVGAEVHADTGPVPEAPVPLTARPSLPGDAANAGSEHVVAAGDGLWLTGPRDRPGTPDLSGRLRAWFAGREESGPDRPEPDAEALGVTRSLVAAQLTLALVAQVARGVSAPGSAPVPGPGPEFMVTTDELVSEPHTLLVADPLDPRGTRPLPRTAPEEFAPAEPLEVPDRLDAVTHLWDRVFGPVGEPAPGDLSQLPVGLARSGRLAGYGLTTALARENALVNALNAVVWDTHETTGPADGGTDPETLGTTDGTTTTGSATGGWGHRADGVDLRAGHGSTTVPAREDDRHEAVWAGAGAGSGGPDAGRSPSGSASTPGLGIGLTQAAAIGAAVGDLVLRAPDTRWKDVDPPSPSPTARRLWAALTLRFGVSAELTLQELDGTGVWRARVTSEGRPLSTGAAPDPVTCVETALLQAVARVRLAEEAPDAVLPPFATGAPGLARWALDTGAVRVGAPGGADSWRALGVHSAVAAWT</sequence>
<dbReference type="EMBL" id="CP074402">
    <property type="protein sequence ID" value="QVJ01732.1"/>
    <property type="molecule type" value="Genomic_DNA"/>
</dbReference>
<evidence type="ECO:0000313" key="3">
    <source>
        <dbReference type="Proteomes" id="UP000682416"/>
    </source>
</evidence>
<keyword evidence="3" id="KW-1185">Reference proteome</keyword>
<feature type="region of interest" description="Disordered" evidence="1">
    <location>
        <begin position="411"/>
        <end position="492"/>
    </location>
</feature>
<feature type="compositionally biased region" description="Low complexity" evidence="1">
    <location>
        <begin position="482"/>
        <end position="491"/>
    </location>
</feature>
<proteinExistence type="predicted"/>
<reference evidence="2" key="1">
    <citation type="submission" date="2021-05" db="EMBL/GenBank/DDBJ databases">
        <authorList>
            <person name="Kaiqin L."/>
            <person name="Jian G."/>
        </authorList>
    </citation>
    <scope>NUCLEOTIDE SEQUENCE</scope>
    <source>
        <strain evidence="2">HDS5</strain>
    </source>
</reference>
<dbReference type="AlphaFoldDB" id="A0A975QKV7"/>
<protein>
    <submittedName>
        <fullName evidence="2">Uncharacterized protein</fullName>
    </submittedName>
</protein>
<dbReference type="Proteomes" id="UP000682416">
    <property type="component" value="Chromosome"/>
</dbReference>